<evidence type="ECO:0000256" key="1">
    <source>
        <dbReference type="SAM" id="Phobius"/>
    </source>
</evidence>
<reference evidence="3 4" key="1">
    <citation type="journal article" date="2008" name="Nature">
        <title>The genome of the choanoflagellate Monosiga brevicollis and the origin of metazoans.</title>
        <authorList>
            <consortium name="JGI Sequencing"/>
            <person name="King N."/>
            <person name="Westbrook M.J."/>
            <person name="Young S.L."/>
            <person name="Kuo A."/>
            <person name="Abedin M."/>
            <person name="Chapman J."/>
            <person name="Fairclough S."/>
            <person name="Hellsten U."/>
            <person name="Isogai Y."/>
            <person name="Letunic I."/>
            <person name="Marr M."/>
            <person name="Pincus D."/>
            <person name="Putnam N."/>
            <person name="Rokas A."/>
            <person name="Wright K.J."/>
            <person name="Zuzow R."/>
            <person name="Dirks W."/>
            <person name="Good M."/>
            <person name="Goodstein D."/>
            <person name="Lemons D."/>
            <person name="Li W."/>
            <person name="Lyons J.B."/>
            <person name="Morris A."/>
            <person name="Nichols S."/>
            <person name="Richter D.J."/>
            <person name="Salamov A."/>
            <person name="Bork P."/>
            <person name="Lim W.A."/>
            <person name="Manning G."/>
            <person name="Miller W.T."/>
            <person name="McGinnis W."/>
            <person name="Shapiro H."/>
            <person name="Tjian R."/>
            <person name="Grigoriev I.V."/>
            <person name="Rokhsar D."/>
        </authorList>
    </citation>
    <scope>NUCLEOTIDE SEQUENCE [LARGE SCALE GENOMIC DNA]</scope>
    <source>
        <strain evidence="4">MX1 / ATCC 50154</strain>
    </source>
</reference>
<sequence>MVHTTAKLAVLSALLLAVSAQRYVWNGATLVFSDNKNWNGTPNQASVLNLTNDKPYVANIDVTELSVGRITFPRSGKFRFAPATGSSTRIMFKESLKESGSVVTFKGPNQNDERFHFNCHKNWLLTGTSSGTSTPPCNHNVRLDSSAAYYFSLADPALGHIYIQNLNIGDVEIETPAELPMWQFDDIRNSISLGGEECAYTIYTTGAPTCFCPTSCPESEEERQRQQAIIDEALGRNARDEEAERQRPMLVSGTYSVSHSVVGYTSAVLSVLMDDMDHFRALFASRLSAFLGSAAFSVDVTGAVMGENVVNLTIAINATRDTLLKPSAATNAQVANPFLKRIASSTLNNINSTALDKGVENSLLLVGVSMLAESLVGDGSGDSDTCETPLACEALNNASVILLSLFSEPDTLLGSICPNGLCQSSQQMAGALQAAGLWSSASIYEDDEVSALKNSIIALLSGLDLTATNNKAYFDQVMSDLGEQADALSPIVTVIPALSFAQSPNFYIGAQLSSVVLRRLINGDNRANLDASIASFIEGLGPIVDVVLTDISVVSRDRRRSEDIQLQINFNYTTHCASQDCDITESQAATSSYQLIATALHSAVVTTRITYPNCYVNLAWDHDCLISAAMEVFADSSKTDAALDVLEAYFYSFVKCDSNGFMPDGESCYALNENANSTATALAATTHAMLFPTTTISSQTTGGSGAVGASSSASGDSTGIIAGAAAGAVVLLAVLLVLLVLRRRRATPAVARTEERSVVSFENPMYDEGPKAAAGGNELYDQMGAADESLYSEPALNGNARRTTNPIYDSSENLATAGQEDGGYLEDPTVNADGGYLVQEGVHVDGDADFAEHDALEEGGGYLDVGGEGQDKQFGFE</sequence>
<keyword evidence="1" id="KW-0812">Transmembrane</keyword>
<keyword evidence="2" id="KW-0732">Signal</keyword>
<dbReference type="InParanoid" id="A9UVE5"/>
<dbReference type="Proteomes" id="UP000001357">
    <property type="component" value="Unassembled WGS sequence"/>
</dbReference>
<dbReference type="RefSeq" id="XP_001744616.1">
    <property type="nucleotide sequence ID" value="XM_001744564.1"/>
</dbReference>
<feature type="signal peptide" evidence="2">
    <location>
        <begin position="1"/>
        <end position="20"/>
    </location>
</feature>
<feature type="transmembrane region" description="Helical" evidence="1">
    <location>
        <begin position="720"/>
        <end position="741"/>
    </location>
</feature>
<dbReference type="EMBL" id="CH991547">
    <property type="protein sequence ID" value="EDQ90565.1"/>
    <property type="molecule type" value="Genomic_DNA"/>
</dbReference>
<evidence type="ECO:0000313" key="3">
    <source>
        <dbReference type="EMBL" id="EDQ90565.1"/>
    </source>
</evidence>
<accession>A9UVE5</accession>
<proteinExistence type="predicted"/>
<name>A9UVE5_MONBE</name>
<evidence type="ECO:0000256" key="2">
    <source>
        <dbReference type="SAM" id="SignalP"/>
    </source>
</evidence>
<evidence type="ECO:0000313" key="4">
    <source>
        <dbReference type="Proteomes" id="UP000001357"/>
    </source>
</evidence>
<keyword evidence="4" id="KW-1185">Reference proteome</keyword>
<dbReference type="OMA" id="DCDITES"/>
<dbReference type="GeneID" id="5889936"/>
<feature type="chain" id="PRO_5002742466" evidence="2">
    <location>
        <begin position="21"/>
        <end position="877"/>
    </location>
</feature>
<keyword evidence="1" id="KW-0472">Membrane</keyword>
<protein>
    <submittedName>
        <fullName evidence="3">Uncharacterized protein</fullName>
    </submittedName>
</protein>
<gene>
    <name evidence="3" type="ORF">MONBRDRAFT_31794</name>
</gene>
<keyword evidence="1" id="KW-1133">Transmembrane helix</keyword>
<organism evidence="3 4">
    <name type="scientific">Monosiga brevicollis</name>
    <name type="common">Choanoflagellate</name>
    <dbReference type="NCBI Taxonomy" id="81824"/>
    <lineage>
        <taxon>Eukaryota</taxon>
        <taxon>Choanoflagellata</taxon>
        <taxon>Craspedida</taxon>
        <taxon>Salpingoecidae</taxon>
        <taxon>Monosiga</taxon>
    </lineage>
</organism>
<dbReference type="KEGG" id="mbr:MONBRDRAFT_31794"/>
<dbReference type="AlphaFoldDB" id="A9UVE5"/>